<dbReference type="SUPFAM" id="SSF52540">
    <property type="entry name" value="P-loop containing nucleoside triphosphate hydrolases"/>
    <property type="match status" value="1"/>
</dbReference>
<name>A0A3B0YUH0_9ZZZZ</name>
<accession>A0A3B0YUH0</accession>
<reference evidence="1" key="1">
    <citation type="submission" date="2018-06" db="EMBL/GenBank/DDBJ databases">
        <authorList>
            <person name="Zhirakovskaya E."/>
        </authorList>
    </citation>
    <scope>NUCLEOTIDE SEQUENCE</scope>
</reference>
<proteinExistence type="predicted"/>
<dbReference type="AlphaFoldDB" id="A0A3B0YUH0"/>
<dbReference type="Pfam" id="PF13469">
    <property type="entry name" value="Sulfotransfer_3"/>
    <property type="match status" value="1"/>
</dbReference>
<gene>
    <name evidence="1" type="ORF">MNBD_GAMMA12-2377</name>
</gene>
<sequence length="278" mass="32536">MKGTRFKIILRECFGQIYREVRIALTPIPKKKTWVFLVGCYNSGTTLLAELLSQHPSISALPTEGHFITDQFIKDYEIGLPRMWVEREDLFRMNEDDTGPDPVRLTKEWAMRLDCHKPVLLEKSPPNSAKTRWLQKHFENAHFIGIIRNAYTVSEGITRKANPTHLINSWPIEMSAYQWLRSNQILEQDAVHLKKFMWVKYEDLTADVIGTLNKITEFVGIDHFQKFKKDQDWSIHERNEQVRNMNSESINRLSSEQIKIINQVAGDMIDSLGYERLM</sequence>
<evidence type="ECO:0000313" key="1">
    <source>
        <dbReference type="EMBL" id="VAW80320.1"/>
    </source>
</evidence>
<evidence type="ECO:0008006" key="2">
    <source>
        <dbReference type="Google" id="ProtNLM"/>
    </source>
</evidence>
<dbReference type="InterPro" id="IPR027417">
    <property type="entry name" value="P-loop_NTPase"/>
</dbReference>
<dbReference type="Gene3D" id="3.40.50.300">
    <property type="entry name" value="P-loop containing nucleotide triphosphate hydrolases"/>
    <property type="match status" value="1"/>
</dbReference>
<organism evidence="1">
    <name type="scientific">hydrothermal vent metagenome</name>
    <dbReference type="NCBI Taxonomy" id="652676"/>
    <lineage>
        <taxon>unclassified sequences</taxon>
        <taxon>metagenomes</taxon>
        <taxon>ecological metagenomes</taxon>
    </lineage>
</organism>
<dbReference type="EMBL" id="UOFL01000196">
    <property type="protein sequence ID" value="VAW80320.1"/>
    <property type="molecule type" value="Genomic_DNA"/>
</dbReference>
<protein>
    <recommendedName>
        <fullName evidence="2">Sulfotransferase domain-containing protein</fullName>
    </recommendedName>
</protein>